<keyword evidence="4" id="KW-0507">mRNA processing</keyword>
<dbReference type="Pfam" id="PF00076">
    <property type="entry name" value="RRM_1"/>
    <property type="match status" value="2"/>
</dbReference>
<evidence type="ECO:0000256" key="5">
    <source>
        <dbReference type="ARBA" id="ARBA00022737"/>
    </source>
</evidence>
<dbReference type="GO" id="GO:0003729">
    <property type="term" value="F:mRNA binding"/>
    <property type="evidence" value="ECO:0007669"/>
    <property type="project" value="TreeGrafter"/>
</dbReference>
<evidence type="ECO:0000313" key="11">
    <source>
        <dbReference type="EnsemblPlants" id="Kaladp0087s0095.1.v1.1"/>
    </source>
</evidence>
<evidence type="ECO:0000256" key="1">
    <source>
        <dbReference type="ARBA" id="ARBA00004229"/>
    </source>
</evidence>
<organism evidence="11 12">
    <name type="scientific">Kalanchoe fedtschenkoi</name>
    <name type="common">Lavender scallops</name>
    <name type="synonym">South American air plant</name>
    <dbReference type="NCBI Taxonomy" id="63787"/>
    <lineage>
        <taxon>Eukaryota</taxon>
        <taxon>Viridiplantae</taxon>
        <taxon>Streptophyta</taxon>
        <taxon>Embryophyta</taxon>
        <taxon>Tracheophyta</taxon>
        <taxon>Spermatophyta</taxon>
        <taxon>Magnoliopsida</taxon>
        <taxon>eudicotyledons</taxon>
        <taxon>Gunneridae</taxon>
        <taxon>Pentapetalae</taxon>
        <taxon>Saxifragales</taxon>
        <taxon>Crassulaceae</taxon>
        <taxon>Kalanchoe</taxon>
    </lineage>
</organism>
<accession>A0A7N0UTX9</accession>
<reference evidence="11" key="1">
    <citation type="submission" date="2021-01" db="UniProtKB">
        <authorList>
            <consortium name="EnsemblPlants"/>
        </authorList>
    </citation>
    <scope>IDENTIFICATION</scope>
</reference>
<dbReference type="CDD" id="cd21608">
    <property type="entry name" value="RRM2_NsCP33_like"/>
    <property type="match status" value="1"/>
</dbReference>
<dbReference type="PROSITE" id="PS50102">
    <property type="entry name" value="RRM"/>
    <property type="match status" value="2"/>
</dbReference>
<feature type="domain" description="RRM" evidence="10">
    <location>
        <begin position="113"/>
        <end position="191"/>
    </location>
</feature>
<dbReference type="CDD" id="cd21609">
    <property type="entry name" value="RRM1_PSRP2_like"/>
    <property type="match status" value="1"/>
</dbReference>
<dbReference type="InterPro" id="IPR012677">
    <property type="entry name" value="Nucleotide-bd_a/b_plait_sf"/>
</dbReference>
<name>A0A7N0UTX9_KALFE</name>
<evidence type="ECO:0000256" key="8">
    <source>
        <dbReference type="PROSITE-ProRule" id="PRU00176"/>
    </source>
</evidence>
<evidence type="ECO:0000256" key="9">
    <source>
        <dbReference type="SAM" id="MobiDB-lite"/>
    </source>
</evidence>
<dbReference type="EnsemblPlants" id="Kaladp0087s0095.1.v1.1">
    <property type="protein sequence ID" value="Kaladp0087s0095.1.v1.1"/>
    <property type="gene ID" value="Kaladp0087s0095.v1.1"/>
</dbReference>
<keyword evidence="5" id="KW-0677">Repeat</keyword>
<dbReference type="GO" id="GO:0006397">
    <property type="term" value="P:mRNA processing"/>
    <property type="evidence" value="ECO:0007669"/>
    <property type="project" value="UniProtKB-KW"/>
</dbReference>
<feature type="compositionally biased region" description="Basic and acidic residues" evidence="9">
    <location>
        <begin position="293"/>
        <end position="307"/>
    </location>
</feature>
<dbReference type="InterPro" id="IPR000504">
    <property type="entry name" value="RRM_dom"/>
</dbReference>
<dbReference type="GO" id="GO:0009535">
    <property type="term" value="C:chloroplast thylakoid membrane"/>
    <property type="evidence" value="ECO:0007669"/>
    <property type="project" value="TreeGrafter"/>
</dbReference>
<evidence type="ECO:0000313" key="12">
    <source>
        <dbReference type="Proteomes" id="UP000594263"/>
    </source>
</evidence>
<dbReference type="PANTHER" id="PTHR48025">
    <property type="entry name" value="OS02G0815200 PROTEIN"/>
    <property type="match status" value="1"/>
</dbReference>
<comment type="subcellular location">
    <subcellularLocation>
        <location evidence="1">Plastid</location>
        <location evidence="1">Chloroplast</location>
    </subcellularLocation>
</comment>
<evidence type="ECO:0000256" key="2">
    <source>
        <dbReference type="ARBA" id="ARBA00022528"/>
    </source>
</evidence>
<keyword evidence="7" id="KW-0687">Ribonucleoprotein</keyword>
<keyword evidence="2" id="KW-0150">Chloroplast</keyword>
<keyword evidence="3" id="KW-0934">Plastid</keyword>
<evidence type="ECO:0000256" key="4">
    <source>
        <dbReference type="ARBA" id="ARBA00022664"/>
    </source>
</evidence>
<dbReference type="Gene3D" id="3.30.70.330">
    <property type="match status" value="2"/>
</dbReference>
<dbReference type="PANTHER" id="PTHR48025:SF11">
    <property type="entry name" value="RNA-BINDING PROTEIN CP33, CHLOROPLASTIC"/>
    <property type="match status" value="1"/>
</dbReference>
<feature type="domain" description="RRM" evidence="10">
    <location>
        <begin position="216"/>
        <end position="294"/>
    </location>
</feature>
<dbReference type="GO" id="GO:1990904">
    <property type="term" value="C:ribonucleoprotein complex"/>
    <property type="evidence" value="ECO:0007669"/>
    <property type="project" value="UniProtKB-KW"/>
</dbReference>
<proteinExistence type="predicted"/>
<dbReference type="Gramene" id="Kaladp0087s0095.1.v1.1">
    <property type="protein sequence ID" value="Kaladp0087s0095.1.v1.1"/>
    <property type="gene ID" value="Kaladp0087s0095.v1.1"/>
</dbReference>
<evidence type="ECO:0000259" key="10">
    <source>
        <dbReference type="PROSITE" id="PS50102"/>
    </source>
</evidence>
<dbReference type="SUPFAM" id="SSF54928">
    <property type="entry name" value="RNA-binding domain, RBD"/>
    <property type="match status" value="2"/>
</dbReference>
<dbReference type="InterPro" id="IPR048289">
    <property type="entry name" value="RRM2_NsCP33-like"/>
</dbReference>
<feature type="region of interest" description="Disordered" evidence="9">
    <location>
        <begin position="86"/>
        <end position="110"/>
    </location>
</feature>
<evidence type="ECO:0000256" key="3">
    <source>
        <dbReference type="ARBA" id="ARBA00022640"/>
    </source>
</evidence>
<keyword evidence="12" id="KW-1185">Reference proteome</keyword>
<dbReference type="SMART" id="SM00360">
    <property type="entry name" value="RRM"/>
    <property type="match status" value="2"/>
</dbReference>
<dbReference type="OMA" id="ITESRQD"/>
<sequence>MSVSSLSAAPQVHTACPSFSSYTSTHFKFSALSFHSSATPHFQLKFPLKSANPNPLRSPFGFSPASAATEDFVQSGAFPYEEEEELVERVSESEYETESEDRKASQSQSRELGRLYVGNLPYSMTGDQLKEVFGEAGRVASVEIVYDRVTDRSRGFGFVTMATVDDAKEAIRMYDGAQIGGRTVKVNFPEVPRGGEREVMGPKIRNSYKGFVDSPHKVYAGNLSWDLTSQQLREIFADQPGLLGAKVIYDRDTGRSRGFGFVTFASAEQVQAALDALNGKEIEGRPLRLNKASERARPVDSENRLDSNELFSSVNS</sequence>
<evidence type="ECO:0000256" key="6">
    <source>
        <dbReference type="ARBA" id="ARBA00022884"/>
    </source>
</evidence>
<dbReference type="InterPro" id="IPR050502">
    <property type="entry name" value="Euk_RNA-bind_prot"/>
</dbReference>
<evidence type="ECO:0000256" key="7">
    <source>
        <dbReference type="ARBA" id="ARBA00023274"/>
    </source>
</evidence>
<keyword evidence="6 8" id="KW-0694">RNA-binding</keyword>
<dbReference type="Proteomes" id="UP000594263">
    <property type="component" value="Unplaced"/>
</dbReference>
<feature type="region of interest" description="Disordered" evidence="9">
    <location>
        <begin position="293"/>
        <end position="316"/>
    </location>
</feature>
<protein>
    <recommendedName>
        <fullName evidence="10">RRM domain-containing protein</fullName>
    </recommendedName>
</protein>
<dbReference type="AlphaFoldDB" id="A0A7N0UTX9"/>
<dbReference type="GO" id="GO:1901259">
    <property type="term" value="P:chloroplast rRNA processing"/>
    <property type="evidence" value="ECO:0007669"/>
    <property type="project" value="TreeGrafter"/>
</dbReference>
<dbReference type="InterPro" id="IPR035979">
    <property type="entry name" value="RBD_domain_sf"/>
</dbReference>